<dbReference type="HOGENOM" id="CLU_3279640_0_0_1"/>
<dbReference type="Proteomes" id="UP000002668">
    <property type="component" value="Genome"/>
</dbReference>
<dbReference type="EMBL" id="FP929130">
    <property type="protein sequence ID" value="CBX97129.1"/>
    <property type="molecule type" value="Genomic_DNA"/>
</dbReference>
<dbReference type="VEuPathDB" id="FungiDB:LEMA_uP102600.1"/>
<accession>E4ZZL3</accession>
<proteinExistence type="predicted"/>
<reference evidence="2" key="1">
    <citation type="journal article" date="2011" name="Nat. Commun.">
        <title>Effector diversification within compartments of the Leptosphaeria maculans genome affected by Repeat-Induced Point mutations.</title>
        <authorList>
            <person name="Rouxel T."/>
            <person name="Grandaubert J."/>
            <person name="Hane J.K."/>
            <person name="Hoede C."/>
            <person name="van de Wouw A.P."/>
            <person name="Couloux A."/>
            <person name="Dominguez V."/>
            <person name="Anthouard V."/>
            <person name="Bally P."/>
            <person name="Bourras S."/>
            <person name="Cozijnsen A.J."/>
            <person name="Ciuffetti L.M."/>
            <person name="Degrave A."/>
            <person name="Dilmaghani A."/>
            <person name="Duret L."/>
            <person name="Fudal I."/>
            <person name="Goodwin S.B."/>
            <person name="Gout L."/>
            <person name="Glaser N."/>
            <person name="Linglin J."/>
            <person name="Kema G.H.J."/>
            <person name="Lapalu N."/>
            <person name="Lawrence C.B."/>
            <person name="May K."/>
            <person name="Meyer M."/>
            <person name="Ollivier B."/>
            <person name="Poulain J."/>
            <person name="Schoch C.L."/>
            <person name="Simon A."/>
            <person name="Spatafora J.W."/>
            <person name="Stachowiak A."/>
            <person name="Turgeon B.G."/>
            <person name="Tyler B.M."/>
            <person name="Vincent D."/>
            <person name="Weissenbach J."/>
            <person name="Amselem J."/>
            <person name="Quesneville H."/>
            <person name="Oliver R.P."/>
            <person name="Wincker P."/>
            <person name="Balesdent M.-H."/>
            <person name="Howlett B.J."/>
        </authorList>
    </citation>
    <scope>NUCLEOTIDE SEQUENCE [LARGE SCALE GENOMIC DNA]</scope>
    <source>
        <strain evidence="2">JN3 / isolate v23.1.3 / race Av1-4-5-6-7-8</strain>
    </source>
</reference>
<keyword evidence="2" id="KW-1185">Reference proteome</keyword>
<evidence type="ECO:0000313" key="2">
    <source>
        <dbReference type="Proteomes" id="UP000002668"/>
    </source>
</evidence>
<gene>
    <name evidence="1" type="ORF">LEMA_uP102600.1</name>
</gene>
<organism evidence="2">
    <name type="scientific">Leptosphaeria maculans (strain JN3 / isolate v23.1.3 / race Av1-4-5-6-7-8)</name>
    <name type="common">Blackleg fungus</name>
    <name type="synonym">Phoma lingam</name>
    <dbReference type="NCBI Taxonomy" id="985895"/>
    <lineage>
        <taxon>Eukaryota</taxon>
        <taxon>Fungi</taxon>
        <taxon>Dikarya</taxon>
        <taxon>Ascomycota</taxon>
        <taxon>Pezizomycotina</taxon>
        <taxon>Dothideomycetes</taxon>
        <taxon>Pleosporomycetidae</taxon>
        <taxon>Pleosporales</taxon>
        <taxon>Pleosporineae</taxon>
        <taxon>Leptosphaeriaceae</taxon>
        <taxon>Plenodomus</taxon>
        <taxon>Plenodomus lingam/Leptosphaeria maculans species complex</taxon>
    </lineage>
</organism>
<evidence type="ECO:0000313" key="1">
    <source>
        <dbReference type="EMBL" id="CBX97129.1"/>
    </source>
</evidence>
<sequence length="41" mass="4630">MRKEVCWTGGIEEKRTEGGMKKKRISRKLASLDTISCSQST</sequence>
<name>E4ZZL3_LEPMJ</name>
<protein>
    <submittedName>
        <fullName evidence="1">Predicted protein</fullName>
    </submittedName>
</protein>
<dbReference type="AlphaFoldDB" id="E4ZZL3"/>
<dbReference type="InParanoid" id="E4ZZL3"/>